<reference evidence="3" key="1">
    <citation type="journal article" date="2021" name="Microbiol. Resour. Announc.">
        <title>LGAAP: Leishmaniinae Genome Assembly and Annotation Pipeline.</title>
        <authorList>
            <person name="Almutairi H."/>
            <person name="Urbaniak M.D."/>
            <person name="Bates M.D."/>
            <person name="Jariyapan N."/>
            <person name="Kwakye-Nuako G."/>
            <person name="Thomaz-Soccol V."/>
            <person name="Al-Salem W.S."/>
            <person name="Dillon R.J."/>
            <person name="Bates P.A."/>
            <person name="Gatherer D."/>
        </authorList>
    </citation>
    <scope>NUCLEOTIDE SEQUENCE [LARGE SCALE GENOMIC DNA]</scope>
</reference>
<dbReference type="Proteomes" id="UP000674143">
    <property type="component" value="Unassembled WGS sequence"/>
</dbReference>
<dbReference type="KEGG" id="loi:92358901"/>
<protein>
    <submittedName>
        <fullName evidence="2">Uncharacterized protein</fullName>
    </submittedName>
</protein>
<dbReference type="EMBL" id="JAFHLR010000032">
    <property type="protein sequence ID" value="KAG5470253.1"/>
    <property type="molecule type" value="Genomic_DNA"/>
</dbReference>
<feature type="compositionally biased region" description="Low complexity" evidence="1">
    <location>
        <begin position="333"/>
        <end position="350"/>
    </location>
</feature>
<organism evidence="2 3">
    <name type="scientific">Leishmania orientalis</name>
    <dbReference type="NCBI Taxonomy" id="2249476"/>
    <lineage>
        <taxon>Eukaryota</taxon>
        <taxon>Discoba</taxon>
        <taxon>Euglenozoa</taxon>
        <taxon>Kinetoplastea</taxon>
        <taxon>Metakinetoplastina</taxon>
        <taxon>Trypanosomatida</taxon>
        <taxon>Trypanosomatidae</taxon>
        <taxon>Leishmaniinae</taxon>
        <taxon>Leishmania</taxon>
    </lineage>
</organism>
<feature type="region of interest" description="Disordered" evidence="1">
    <location>
        <begin position="668"/>
        <end position="707"/>
    </location>
</feature>
<feature type="compositionally biased region" description="Basic and acidic residues" evidence="1">
    <location>
        <begin position="213"/>
        <end position="223"/>
    </location>
</feature>
<dbReference type="GeneID" id="92358901"/>
<dbReference type="AlphaFoldDB" id="A0A836GUS9"/>
<feature type="compositionally biased region" description="Low complexity" evidence="1">
    <location>
        <begin position="365"/>
        <end position="376"/>
    </location>
</feature>
<evidence type="ECO:0000256" key="1">
    <source>
        <dbReference type="SAM" id="MobiDB-lite"/>
    </source>
</evidence>
<feature type="compositionally biased region" description="Polar residues" evidence="1">
    <location>
        <begin position="312"/>
        <end position="322"/>
    </location>
</feature>
<evidence type="ECO:0000313" key="3">
    <source>
        <dbReference type="Proteomes" id="UP000674143"/>
    </source>
</evidence>
<feature type="compositionally biased region" description="Polar residues" evidence="1">
    <location>
        <begin position="149"/>
        <end position="159"/>
    </location>
</feature>
<feature type="compositionally biased region" description="Polar residues" evidence="1">
    <location>
        <begin position="492"/>
        <end position="524"/>
    </location>
</feature>
<feature type="region of interest" description="Disordered" evidence="1">
    <location>
        <begin position="578"/>
        <end position="641"/>
    </location>
</feature>
<feature type="region of interest" description="Disordered" evidence="1">
    <location>
        <begin position="1"/>
        <end position="68"/>
    </location>
</feature>
<accession>A0A836GUS9</accession>
<feature type="compositionally biased region" description="Basic and acidic residues" evidence="1">
    <location>
        <begin position="480"/>
        <end position="489"/>
    </location>
</feature>
<feature type="region of interest" description="Disordered" evidence="1">
    <location>
        <begin position="799"/>
        <end position="835"/>
    </location>
</feature>
<evidence type="ECO:0000313" key="2">
    <source>
        <dbReference type="EMBL" id="KAG5470253.1"/>
    </source>
</evidence>
<feature type="compositionally biased region" description="Acidic residues" evidence="1">
    <location>
        <begin position="163"/>
        <end position="175"/>
    </location>
</feature>
<feature type="compositionally biased region" description="Polar residues" evidence="1">
    <location>
        <begin position="1"/>
        <end position="21"/>
    </location>
</feature>
<feature type="region of interest" description="Disordered" evidence="1">
    <location>
        <begin position="478"/>
        <end position="530"/>
    </location>
</feature>
<name>A0A836GUS9_9TRYP</name>
<sequence>MSHYTVSNSESSSFCTNTAPHSCTRAGEDCPEPYLVSVSKRTHRHASADAAADSAFDEEAAGSKKASQSAEAAATMVLQESPSMTIRRAPADYSKRMEDLKARSSALERYKLLVRGSRLVKGAPSSPNPTEAKEESRPSTRRNGAPCHTPNQPCDSSTIDETVVSDDSEAEEEEPPLPGSQSRPSAGEPASSPNSRRMPPRARSSLSPVSMERPTEPAGDKMEGSLTNSTPLIEVPRIDLRNAHGSSSLSAPACTTKEQGDAAVHYVAPELTLPYCASSKRRRYMVRPGYEPVTAHGRTSLQRTFTASLAQTDGSLSISSPEVQPRSHTRRGTSASTCHASTAAAATPSSDQLTRRRTSGTVNMAPAAAATTSVSAERNADEKAVEESGATAATSLTSASPASRCVAAQLFQHGDKAVALRQKDAEEDVAEGRRASTVETASKQEPEVILLSGSQAAFWLRPSTAMYEMTASIAAKRKNHYVDEEDRRSTPSRRNQNPSRPCTANASTTSSCGTPRSCTSTTSEAKPRFTTHMTARRWERHGESSAAVPSGTAITYDSIYSLSQSTVRKSAFCRPRQRVSMEASSENRTCDSPRRTSHHQPQRRAVPQVCSVRSSQGRPSCTLSPLSSGPATTVSSSESHRAIDAGRVSTRQQNSFSKHCARVATRNSLPEDSAGAAARQVKRSKRRVVAAAAGETSAKDEAPAPLKPEINKKLQFESEDEPVPRKTVPQCTGCVMNSPVEPALETLSPESTIHGLQGPCEGSPYKSCRREHDVTGIPARPADHADTELHLAAQEASMKREGEVSAPQTRTAPESCRQARHTRMDGPQASHGTNAATTSTNEVVAAMLQGIVQQTRQALPCFLCADQQATSAYRVHVDRCRPKAEALLREYYAANDDARDMAAALLERIQHMASQEVPSATSPEPVRDAFARECYQCVKAMLVACRKCGVRVRVQDIKEHEMLCGRVCYLSSRAAERVRATVERIEHGSQD</sequence>
<keyword evidence="3" id="KW-1185">Reference proteome</keyword>
<feature type="compositionally biased region" description="Polar residues" evidence="1">
    <location>
        <begin position="611"/>
        <end position="637"/>
    </location>
</feature>
<feature type="region of interest" description="Disordered" evidence="1">
    <location>
        <begin position="312"/>
        <end position="399"/>
    </location>
</feature>
<dbReference type="RefSeq" id="XP_067060519.1">
    <property type="nucleotide sequence ID" value="XM_067204967.1"/>
</dbReference>
<reference evidence="3" key="2">
    <citation type="journal article" date="2021" name="Sci. Data">
        <title>Chromosome-scale genome sequencing, assembly and annotation of six genomes from subfamily Leishmaniinae.</title>
        <authorList>
            <person name="Almutairi H."/>
            <person name="Urbaniak M.D."/>
            <person name="Bates M.D."/>
            <person name="Jariyapan N."/>
            <person name="Kwakye-Nuako G."/>
            <person name="Thomaz Soccol V."/>
            <person name="Al-Salem W.S."/>
            <person name="Dillon R.J."/>
            <person name="Bates P.A."/>
            <person name="Gatherer D."/>
        </authorList>
    </citation>
    <scope>NUCLEOTIDE SEQUENCE [LARGE SCALE GENOMIC DNA]</scope>
</reference>
<comment type="caution">
    <text evidence="2">The sequence shown here is derived from an EMBL/GenBank/DDBJ whole genome shotgun (WGS) entry which is preliminary data.</text>
</comment>
<feature type="compositionally biased region" description="Low complexity" evidence="1">
    <location>
        <begin position="388"/>
        <end position="399"/>
    </location>
</feature>
<proteinExistence type="predicted"/>
<feature type="region of interest" description="Disordered" evidence="1">
    <location>
        <begin position="118"/>
        <end position="227"/>
    </location>
</feature>
<gene>
    <name evidence="2" type="ORF">LSCM4_02947</name>
</gene>